<comment type="caution">
    <text evidence="2">The sequence shown here is derived from an EMBL/GenBank/DDBJ whole genome shotgun (WGS) entry which is preliminary data.</text>
</comment>
<keyword evidence="3" id="KW-1185">Reference proteome</keyword>
<name>A0AA88PBS8_9TELE</name>
<dbReference type="Proteomes" id="UP001187343">
    <property type="component" value="Unassembled WGS sequence"/>
</dbReference>
<feature type="compositionally biased region" description="Basic and acidic residues" evidence="1">
    <location>
        <begin position="17"/>
        <end position="27"/>
    </location>
</feature>
<evidence type="ECO:0000313" key="3">
    <source>
        <dbReference type="Proteomes" id="UP001187343"/>
    </source>
</evidence>
<gene>
    <name evidence="2" type="ORF">Q8A67_018283</name>
</gene>
<proteinExistence type="predicted"/>
<protein>
    <submittedName>
        <fullName evidence="2">Uncharacterized protein</fullName>
    </submittedName>
</protein>
<evidence type="ECO:0000313" key="2">
    <source>
        <dbReference type="EMBL" id="KAK2881015.1"/>
    </source>
</evidence>
<organism evidence="2 3">
    <name type="scientific">Cirrhinus molitorella</name>
    <name type="common">mud carp</name>
    <dbReference type="NCBI Taxonomy" id="172907"/>
    <lineage>
        <taxon>Eukaryota</taxon>
        <taxon>Metazoa</taxon>
        <taxon>Chordata</taxon>
        <taxon>Craniata</taxon>
        <taxon>Vertebrata</taxon>
        <taxon>Euteleostomi</taxon>
        <taxon>Actinopterygii</taxon>
        <taxon>Neopterygii</taxon>
        <taxon>Teleostei</taxon>
        <taxon>Ostariophysi</taxon>
        <taxon>Cypriniformes</taxon>
        <taxon>Cyprinidae</taxon>
        <taxon>Labeoninae</taxon>
        <taxon>Labeonini</taxon>
        <taxon>Cirrhinus</taxon>
    </lineage>
</organism>
<feature type="region of interest" description="Disordered" evidence="1">
    <location>
        <begin position="1"/>
        <end position="27"/>
    </location>
</feature>
<dbReference type="AlphaFoldDB" id="A0AA88PBS8"/>
<accession>A0AA88PBS8</accession>
<sequence>MAELGRVPGQLLTNSSEVRERGQERGRRGWAAAAVVLEPVSQPLLCPLSPSPHWLLRGHTPWPGPRNQGVRTRAGGPLSVCASLLRCFMGCVLRCADLALTPVPPSQCRTQAPLAPAKIPQRHICYP</sequence>
<reference evidence="2" key="1">
    <citation type="submission" date="2023-08" db="EMBL/GenBank/DDBJ databases">
        <title>Chromosome-level Genome Assembly of mud carp (Cirrhinus molitorella).</title>
        <authorList>
            <person name="Liu H."/>
        </authorList>
    </citation>
    <scope>NUCLEOTIDE SEQUENCE</scope>
    <source>
        <strain evidence="2">Prfri</strain>
        <tissue evidence="2">Muscle</tissue>
    </source>
</reference>
<evidence type="ECO:0000256" key="1">
    <source>
        <dbReference type="SAM" id="MobiDB-lite"/>
    </source>
</evidence>
<dbReference type="EMBL" id="JAUYZG010000018">
    <property type="protein sequence ID" value="KAK2881015.1"/>
    <property type="molecule type" value="Genomic_DNA"/>
</dbReference>